<feature type="compositionally biased region" description="Polar residues" evidence="1">
    <location>
        <begin position="1"/>
        <end position="23"/>
    </location>
</feature>
<evidence type="ECO:0000256" key="1">
    <source>
        <dbReference type="SAM" id="MobiDB-lite"/>
    </source>
</evidence>
<organism evidence="4 5">
    <name type="scientific">Stieleria marina</name>
    <dbReference type="NCBI Taxonomy" id="1930275"/>
    <lineage>
        <taxon>Bacteria</taxon>
        <taxon>Pseudomonadati</taxon>
        <taxon>Planctomycetota</taxon>
        <taxon>Planctomycetia</taxon>
        <taxon>Pirellulales</taxon>
        <taxon>Pirellulaceae</taxon>
        <taxon>Stieleria</taxon>
    </lineage>
</organism>
<dbReference type="InterPro" id="IPR012495">
    <property type="entry name" value="TadE-like_dom"/>
</dbReference>
<keyword evidence="2" id="KW-1133">Transmembrane helix</keyword>
<accession>A0A517NQ49</accession>
<dbReference type="Proteomes" id="UP000319817">
    <property type="component" value="Chromosome"/>
</dbReference>
<feature type="region of interest" description="Disordered" evidence="1">
    <location>
        <begin position="1"/>
        <end position="24"/>
    </location>
</feature>
<dbReference type="EMBL" id="CP036526">
    <property type="protein sequence ID" value="QDT09243.1"/>
    <property type="molecule type" value="Genomic_DNA"/>
</dbReference>
<dbReference type="OrthoDB" id="277222at2"/>
<evidence type="ECO:0000313" key="5">
    <source>
        <dbReference type="Proteomes" id="UP000319817"/>
    </source>
</evidence>
<reference evidence="4 5" key="1">
    <citation type="submission" date="2019-02" db="EMBL/GenBank/DDBJ databases">
        <title>Deep-cultivation of Planctomycetes and their phenomic and genomic characterization uncovers novel biology.</title>
        <authorList>
            <person name="Wiegand S."/>
            <person name="Jogler M."/>
            <person name="Boedeker C."/>
            <person name="Pinto D."/>
            <person name="Vollmers J."/>
            <person name="Rivas-Marin E."/>
            <person name="Kohn T."/>
            <person name="Peeters S.H."/>
            <person name="Heuer A."/>
            <person name="Rast P."/>
            <person name="Oberbeckmann S."/>
            <person name="Bunk B."/>
            <person name="Jeske O."/>
            <person name="Meyerdierks A."/>
            <person name="Storesund J.E."/>
            <person name="Kallscheuer N."/>
            <person name="Luecker S."/>
            <person name="Lage O.M."/>
            <person name="Pohl T."/>
            <person name="Merkel B.J."/>
            <person name="Hornburger P."/>
            <person name="Mueller R.-W."/>
            <person name="Bruemmer F."/>
            <person name="Labrenz M."/>
            <person name="Spormann A.M."/>
            <person name="Op den Camp H."/>
            <person name="Overmann J."/>
            <person name="Amann R."/>
            <person name="Jetten M.S.M."/>
            <person name="Mascher T."/>
            <person name="Medema M.H."/>
            <person name="Devos D.P."/>
            <person name="Kaster A.-K."/>
            <person name="Ovreas L."/>
            <person name="Rohde M."/>
            <person name="Galperin M.Y."/>
            <person name="Jogler C."/>
        </authorList>
    </citation>
    <scope>NUCLEOTIDE SEQUENCE [LARGE SCALE GENOMIC DNA]</scope>
    <source>
        <strain evidence="4 5">K23_9</strain>
    </source>
</reference>
<dbReference type="AlphaFoldDB" id="A0A517NQ49"/>
<dbReference type="Pfam" id="PF07811">
    <property type="entry name" value="TadE"/>
    <property type="match status" value="1"/>
</dbReference>
<keyword evidence="2" id="KW-0812">Transmembrane</keyword>
<feature type="transmembrane region" description="Helical" evidence="2">
    <location>
        <begin position="28"/>
        <end position="48"/>
    </location>
</feature>
<protein>
    <submittedName>
        <fullName evidence="4">TadE-like protein</fullName>
    </submittedName>
</protein>
<feature type="domain" description="TadE-like" evidence="3">
    <location>
        <begin position="29"/>
        <end position="71"/>
    </location>
</feature>
<proteinExistence type="predicted"/>
<evidence type="ECO:0000256" key="2">
    <source>
        <dbReference type="SAM" id="Phobius"/>
    </source>
</evidence>
<gene>
    <name evidence="4" type="ORF">K239x_11880</name>
</gene>
<keyword evidence="2" id="KW-0472">Membrane</keyword>
<name>A0A517NQ49_9BACT</name>
<evidence type="ECO:0000259" key="3">
    <source>
        <dbReference type="Pfam" id="PF07811"/>
    </source>
</evidence>
<evidence type="ECO:0000313" key="4">
    <source>
        <dbReference type="EMBL" id="QDT09243.1"/>
    </source>
</evidence>
<sequence length="149" mass="15912">MLTYGNQNRRTLRNSASQPPTSRRSARMGAAVVELAVCIPILVIVVVATTDACTMFHVQQNLKVAAYEGARVGIVPQAEAENVSYQCESLLDAQGVNGFSIAMEPSDPGTLKAGDYFTVTISADFKDNALVGGLFADKTLTRSVTLRAE</sequence>
<keyword evidence="5" id="KW-1185">Reference proteome</keyword>